<keyword evidence="11" id="KW-0482">Metalloprotease</keyword>
<keyword evidence="6 14" id="KW-0479">Metal-binding</keyword>
<keyword evidence="7 14" id="KW-0378">Hydrolase</keyword>
<evidence type="ECO:0000256" key="11">
    <source>
        <dbReference type="ARBA" id="ARBA00023049"/>
    </source>
</evidence>
<feature type="domain" description="Peptidase M28" evidence="17">
    <location>
        <begin position="165"/>
        <end position="355"/>
    </location>
</feature>
<comment type="similarity">
    <text evidence="3 14">Belongs to the peptidase M28 family.</text>
</comment>
<evidence type="ECO:0000256" key="15">
    <source>
        <dbReference type="SAM" id="MobiDB-lite"/>
    </source>
</evidence>
<dbReference type="PANTHER" id="PTHR12147:SF22">
    <property type="entry name" value="ENDOPLASMIC RETICULUM METALLOPEPTIDASE 1"/>
    <property type="match status" value="1"/>
</dbReference>
<gene>
    <name evidence="19" type="ORF">DB88DRAFT_510327</name>
</gene>
<dbReference type="AlphaFoldDB" id="A0AAD9D2K9"/>
<dbReference type="GO" id="GO:0006508">
    <property type="term" value="P:proteolysis"/>
    <property type="evidence" value="ECO:0007669"/>
    <property type="project" value="UniProtKB-KW"/>
</dbReference>
<proteinExistence type="inferred from homology"/>
<dbReference type="InterPro" id="IPR007484">
    <property type="entry name" value="Peptidase_M28"/>
</dbReference>
<dbReference type="CDD" id="cd03875">
    <property type="entry name" value="M28_Fxna_like"/>
    <property type="match status" value="1"/>
</dbReference>
<dbReference type="InterPro" id="IPR053974">
    <property type="entry name" value="ERMP1_1-A_TM"/>
</dbReference>
<feature type="transmembrane region" description="Helical" evidence="16">
    <location>
        <begin position="399"/>
        <end position="417"/>
    </location>
</feature>
<evidence type="ECO:0000256" key="12">
    <source>
        <dbReference type="ARBA" id="ARBA00023136"/>
    </source>
</evidence>
<dbReference type="GO" id="GO:0008235">
    <property type="term" value="F:metalloexopeptidase activity"/>
    <property type="evidence" value="ECO:0007669"/>
    <property type="project" value="InterPro"/>
</dbReference>
<dbReference type="GO" id="GO:0005789">
    <property type="term" value="C:endoplasmic reticulum membrane"/>
    <property type="evidence" value="ECO:0007669"/>
    <property type="project" value="UniProtKB-SubCell"/>
</dbReference>
<dbReference type="SUPFAM" id="SSF53187">
    <property type="entry name" value="Zn-dependent exopeptidases"/>
    <property type="match status" value="1"/>
</dbReference>
<organism evidence="19 20">
    <name type="scientific">Papiliotrema laurentii</name>
    <name type="common">Cryptococcus laurentii</name>
    <dbReference type="NCBI Taxonomy" id="5418"/>
    <lineage>
        <taxon>Eukaryota</taxon>
        <taxon>Fungi</taxon>
        <taxon>Dikarya</taxon>
        <taxon>Basidiomycota</taxon>
        <taxon>Agaricomycotina</taxon>
        <taxon>Tremellomycetes</taxon>
        <taxon>Tremellales</taxon>
        <taxon>Rhynchogastremaceae</taxon>
        <taxon>Papiliotrema</taxon>
    </lineage>
</organism>
<feature type="transmembrane region" description="Helical" evidence="16">
    <location>
        <begin position="595"/>
        <end position="616"/>
    </location>
</feature>
<comment type="subcellular location">
    <subcellularLocation>
        <location evidence="2">Endoplasmic reticulum membrane</location>
        <topology evidence="2">Multi-pass membrane protein</topology>
    </subcellularLocation>
</comment>
<evidence type="ECO:0000256" key="2">
    <source>
        <dbReference type="ARBA" id="ARBA00004477"/>
    </source>
</evidence>
<evidence type="ECO:0000256" key="10">
    <source>
        <dbReference type="ARBA" id="ARBA00022989"/>
    </source>
</evidence>
<evidence type="ECO:0000313" key="19">
    <source>
        <dbReference type="EMBL" id="KAK1923946.1"/>
    </source>
</evidence>
<dbReference type="FunFam" id="3.40.630.10:FF:000008">
    <property type="entry name" value="Endoplasmic reticulum metallopeptidase 1"/>
    <property type="match status" value="1"/>
</dbReference>
<accession>A0AAD9D2K9</accession>
<feature type="transmembrane region" description="Helical" evidence="16">
    <location>
        <begin position="423"/>
        <end position="451"/>
    </location>
</feature>
<keyword evidence="5 16" id="KW-0812">Transmembrane</keyword>
<feature type="transmembrane region" description="Helical" evidence="16">
    <location>
        <begin position="628"/>
        <end position="647"/>
    </location>
</feature>
<feature type="compositionally biased region" description="Polar residues" evidence="15">
    <location>
        <begin position="17"/>
        <end position="34"/>
    </location>
</feature>
<evidence type="ECO:0000256" key="7">
    <source>
        <dbReference type="ARBA" id="ARBA00022801"/>
    </source>
</evidence>
<evidence type="ECO:0000256" key="16">
    <source>
        <dbReference type="SAM" id="Phobius"/>
    </source>
</evidence>
<evidence type="ECO:0000256" key="4">
    <source>
        <dbReference type="ARBA" id="ARBA00022670"/>
    </source>
</evidence>
<evidence type="ECO:0000256" key="8">
    <source>
        <dbReference type="ARBA" id="ARBA00022824"/>
    </source>
</evidence>
<reference evidence="19" key="1">
    <citation type="submission" date="2023-02" db="EMBL/GenBank/DDBJ databases">
        <title>Identification and recombinant expression of a fungal hydrolase from Papiliotrema laurentii that hydrolyzes apple cutin and clears colloidal polyester polyurethane.</title>
        <authorList>
            <consortium name="DOE Joint Genome Institute"/>
            <person name="Roman V.A."/>
            <person name="Bojanowski C."/>
            <person name="Crable B.R."/>
            <person name="Wagner D.N."/>
            <person name="Hung C.S."/>
            <person name="Nadeau L.J."/>
            <person name="Schratz L."/>
            <person name="Haridas S."/>
            <person name="Pangilinan J."/>
            <person name="Lipzen A."/>
            <person name="Na H."/>
            <person name="Yan M."/>
            <person name="Ng V."/>
            <person name="Grigoriev I.V."/>
            <person name="Spatafora J.W."/>
            <person name="Barlow D."/>
            <person name="Biffinger J."/>
            <person name="Kelley-Loughnane N."/>
            <person name="Varaljay V.A."/>
            <person name="Crookes-Goodson W.J."/>
        </authorList>
    </citation>
    <scope>NUCLEOTIDE SEQUENCE</scope>
    <source>
        <strain evidence="19">5307AH</strain>
    </source>
</reference>
<dbReference type="Gene3D" id="3.40.630.10">
    <property type="entry name" value="Zn peptidases"/>
    <property type="match status" value="1"/>
</dbReference>
<feature type="region of interest" description="Disordered" evidence="15">
    <location>
        <begin position="1"/>
        <end position="34"/>
    </location>
</feature>
<feature type="transmembrane region" description="Helical" evidence="16">
    <location>
        <begin position="522"/>
        <end position="542"/>
    </location>
</feature>
<keyword evidence="8" id="KW-0256">Endoplasmic reticulum</keyword>
<dbReference type="InterPro" id="IPR048024">
    <property type="entry name" value="Fxna-like_M28_dom"/>
</dbReference>
<keyword evidence="9 14" id="KW-0862">Zinc</keyword>
<evidence type="ECO:0000313" key="20">
    <source>
        <dbReference type="Proteomes" id="UP001182556"/>
    </source>
</evidence>
<evidence type="ECO:0000256" key="1">
    <source>
        <dbReference type="ARBA" id="ARBA00001947"/>
    </source>
</evidence>
<dbReference type="EC" id="3.4.-.-" evidence="14"/>
<feature type="transmembrane region" description="Helical" evidence="16">
    <location>
        <begin position="463"/>
        <end position="483"/>
    </location>
</feature>
<evidence type="ECO:0000256" key="3">
    <source>
        <dbReference type="ARBA" id="ARBA00010918"/>
    </source>
</evidence>
<feature type="domain" description="Endoplasmic reticulum metallopeptidase 1/1-A TM" evidence="18">
    <location>
        <begin position="429"/>
        <end position="639"/>
    </location>
</feature>
<evidence type="ECO:0000259" key="17">
    <source>
        <dbReference type="Pfam" id="PF04389"/>
    </source>
</evidence>
<keyword evidence="12 16" id="KW-0472">Membrane</keyword>
<feature type="transmembrane region" description="Helical" evidence="16">
    <location>
        <begin position="554"/>
        <end position="575"/>
    </location>
</feature>
<sequence length="878" mass="96271">MSTRGVSNPVVDDPVSNAKSRNAAQPSRSTIRSPSIVGGQTTWAHWACLGLVVTLLPYLLSELHYSLPDPLPPVGAGGPQPSEELVLNHIRALETIGYRTVGTPQARRGELYVEEQVRALERQCQQDGVLDCTVFVQTGDGFHEFSIMDHDVLKVYKGITNIILQIRAKNPPSGPRTADKDAILLGSHIDSTLPAPGAADDGMGVGVMLEIARVLVERKQPFDNSVIFLWNGGEETLQDGSHLYTNSHPTAKEVHAAINLEAAGTTGGALLFQATSKEMVEAFAYAPYPRGTVIAADVFASGILITDFVQFEQYLNISGLDMAIVGHSYFYHTQKDRIEFIERGAAQHFASNVQAILDHLLSTDSPLHSTVPWSPPHMVYLTMYDRFFLMYSMETATKIHTALGALVVAIIGARMPWRRPKVIALPLLGTILGLVGGVVTANLAAGVMVLLDRQLSWFKHEHLCLVLFAPAGLIGHLSTQLLLSRRLSPSDLQLLESTHYHSQLIFATFNMLLLQALHIRSAYIFAMIVTILLVGAIGDVAGKLVSGRRGKLSFGWSYILTMSGFVVLGVEAVTTTLDIFTPLVGRMGKDAPAEFIIATISSICTIIFTPPLLPLFHRFSRPAQRRVLGALGIFTVAVIVLFAGPWWNTYDSMHPKRAGFQYTYNHTTATHTANIAFMDSGPELDFVEALHERYGAADSPIENTHMSKANSDWDVLYPISSFLDTYRFDLPSKGEFAWPEMGIQVVETHGDGTRKLDMTLNFTGLVWPTLAFNAEILDWSFDFTPPHGLHRHHLKIATGVESPVVDLSLTIRDQGEGPLNVHWIAIDLNQMVPGTAAEMGPDMPGSKVLLDLQEWAKVKYDDSLEILTYAAVAGSIEI</sequence>
<keyword evidence="13" id="KW-0325">Glycoprotein</keyword>
<dbReference type="InterPro" id="IPR045175">
    <property type="entry name" value="M28_fam"/>
</dbReference>
<evidence type="ECO:0000256" key="5">
    <source>
        <dbReference type="ARBA" id="ARBA00022692"/>
    </source>
</evidence>
<dbReference type="PANTHER" id="PTHR12147">
    <property type="entry name" value="METALLOPEPTIDASE M28 FAMILY MEMBER"/>
    <property type="match status" value="1"/>
</dbReference>
<evidence type="ECO:0000256" key="13">
    <source>
        <dbReference type="ARBA" id="ARBA00023180"/>
    </source>
</evidence>
<keyword evidence="10 16" id="KW-1133">Transmembrane helix</keyword>
<evidence type="ECO:0000256" key="9">
    <source>
        <dbReference type="ARBA" id="ARBA00022833"/>
    </source>
</evidence>
<name>A0AAD9D2K9_PAPLA</name>
<keyword evidence="20" id="KW-1185">Reference proteome</keyword>
<comment type="caution">
    <text evidence="19">The sequence shown here is derived from an EMBL/GenBank/DDBJ whole genome shotgun (WGS) entry which is preliminary data.</text>
</comment>
<dbReference type="Proteomes" id="UP001182556">
    <property type="component" value="Unassembled WGS sequence"/>
</dbReference>
<keyword evidence="4 14" id="KW-0645">Protease</keyword>
<dbReference type="Pfam" id="PF04389">
    <property type="entry name" value="Peptidase_M28"/>
    <property type="match status" value="1"/>
</dbReference>
<dbReference type="Pfam" id="PF22249">
    <property type="entry name" value="ERMP1-TM"/>
    <property type="match status" value="1"/>
</dbReference>
<evidence type="ECO:0000256" key="14">
    <source>
        <dbReference type="RuleBase" id="RU361240"/>
    </source>
</evidence>
<dbReference type="GO" id="GO:0046872">
    <property type="term" value="F:metal ion binding"/>
    <property type="evidence" value="ECO:0007669"/>
    <property type="project" value="UniProtKB-KW"/>
</dbReference>
<comment type="cofactor">
    <cofactor evidence="1">
        <name>Zn(2+)</name>
        <dbReference type="ChEBI" id="CHEBI:29105"/>
    </cofactor>
</comment>
<dbReference type="EMBL" id="JAODAN010000005">
    <property type="protein sequence ID" value="KAK1923946.1"/>
    <property type="molecule type" value="Genomic_DNA"/>
</dbReference>
<evidence type="ECO:0000259" key="18">
    <source>
        <dbReference type="Pfam" id="PF22249"/>
    </source>
</evidence>
<evidence type="ECO:0000256" key="6">
    <source>
        <dbReference type="ARBA" id="ARBA00022723"/>
    </source>
</evidence>
<protein>
    <recommendedName>
        <fullName evidence="14">Peptide hydrolase</fullName>
        <ecNumber evidence="14">3.4.-.-</ecNumber>
    </recommendedName>
</protein>